<reference evidence="13 14" key="1">
    <citation type="submission" date="2016-01" db="EMBL/GenBank/DDBJ databases">
        <title>High potential of lignocellulose degradation of a new Verrucomicrobia species.</title>
        <authorList>
            <person name="Wang Y."/>
            <person name="Shi Y."/>
            <person name="Qiu Z."/>
            <person name="Liu S."/>
            <person name="Yang H."/>
        </authorList>
    </citation>
    <scope>NUCLEOTIDE SEQUENCE [LARGE SCALE GENOMIC DNA]</scope>
    <source>
        <strain evidence="13 14">TSB47</strain>
    </source>
</reference>
<comment type="catalytic activity">
    <reaction evidence="1">
        <text>ATP + protein L-histidine = ADP + protein N-phospho-L-histidine.</text>
        <dbReference type="EC" id="2.7.13.3"/>
    </reaction>
</comment>
<dbReference type="EMBL" id="LRRQ01000142">
    <property type="protein sequence ID" value="OAM88213.1"/>
    <property type="molecule type" value="Genomic_DNA"/>
</dbReference>
<name>A0A178IDX0_9BACT</name>
<dbReference type="PROSITE" id="PS50109">
    <property type="entry name" value="HIS_KIN"/>
    <property type="match status" value="1"/>
</dbReference>
<keyword evidence="8 10" id="KW-1133">Transmembrane helix</keyword>
<dbReference type="CDD" id="cd00082">
    <property type="entry name" value="HisKA"/>
    <property type="match status" value="1"/>
</dbReference>
<protein>
    <recommendedName>
        <fullName evidence="3">histidine kinase</fullName>
        <ecNumber evidence="3">2.7.13.3</ecNumber>
    </recommendedName>
</protein>
<dbReference type="EC" id="2.7.13.3" evidence="3"/>
<gene>
    <name evidence="13" type="ORF">AW736_18330</name>
</gene>
<evidence type="ECO:0000256" key="6">
    <source>
        <dbReference type="ARBA" id="ARBA00022692"/>
    </source>
</evidence>
<evidence type="ECO:0000256" key="10">
    <source>
        <dbReference type="SAM" id="Phobius"/>
    </source>
</evidence>
<keyword evidence="5" id="KW-0808">Transferase</keyword>
<evidence type="ECO:0000313" key="14">
    <source>
        <dbReference type="Proteomes" id="UP000078486"/>
    </source>
</evidence>
<dbReference type="Gene3D" id="3.30.565.10">
    <property type="entry name" value="Histidine kinase-like ATPase, C-terminal domain"/>
    <property type="match status" value="1"/>
</dbReference>
<evidence type="ECO:0000313" key="13">
    <source>
        <dbReference type="EMBL" id="OAM88213.1"/>
    </source>
</evidence>
<dbReference type="SMART" id="SM00387">
    <property type="entry name" value="HATPase_c"/>
    <property type="match status" value="1"/>
</dbReference>
<dbReference type="InterPro" id="IPR005467">
    <property type="entry name" value="His_kinase_dom"/>
</dbReference>
<evidence type="ECO:0000256" key="4">
    <source>
        <dbReference type="ARBA" id="ARBA00022553"/>
    </source>
</evidence>
<comment type="caution">
    <text evidence="13">The sequence shown here is derived from an EMBL/GenBank/DDBJ whole genome shotgun (WGS) entry which is preliminary data.</text>
</comment>
<dbReference type="RefSeq" id="WP_084442434.1">
    <property type="nucleotide sequence ID" value="NZ_CP109796.1"/>
</dbReference>
<dbReference type="PANTHER" id="PTHR45436:SF5">
    <property type="entry name" value="SENSOR HISTIDINE KINASE TRCS"/>
    <property type="match status" value="1"/>
</dbReference>
<keyword evidence="14" id="KW-1185">Reference proteome</keyword>
<evidence type="ECO:0000259" key="11">
    <source>
        <dbReference type="PROSITE" id="PS50109"/>
    </source>
</evidence>
<dbReference type="AlphaFoldDB" id="A0A178IDX0"/>
<dbReference type="SUPFAM" id="SSF47384">
    <property type="entry name" value="Homodimeric domain of signal transducing histidine kinase"/>
    <property type="match status" value="1"/>
</dbReference>
<keyword evidence="9" id="KW-0902">Two-component regulatory system</keyword>
<dbReference type="Pfam" id="PF08521">
    <property type="entry name" value="2CSK_N"/>
    <property type="match status" value="1"/>
</dbReference>
<dbReference type="Gene3D" id="1.10.287.130">
    <property type="match status" value="1"/>
</dbReference>
<accession>A0A178IDX0</accession>
<sequence length="475" mass="51748">MSVSIRRQLARRLLAVVLVLLGAGLSAIYLASRRTALAEFDATLDAKAQAVSSVTVQEEDGDVRVDLSDRFFQGFEDHVMTDFFELRDASGKILARSESLYHPDGLLAPVGCGGVTPMRWDLTLPTGHAGRAVRFDFLPPIEGTELPERLGEPVRLVVASDRAHLDEGLWRFLAWLLAGGGLLAGLMLWLVPGVLRHGLRPLERLGEQAGRIDASALGEGARFPVDGLPVELQSIARRLNDLLGRLGESLARERRFSANLAHELRTPLAELRSLAECAIKWPDARDGAMDHEVLAIARHMETLATHLLALARGEQGRFEPALEEVDLAAEAGSVWASFAGRARERGLEVSLVLPSARVTADRQLLRLILVNLFENAVEYASDAGRIEVRVDAADPGGSAACLRVGNSTSNLTGTEVAHFFDRLWRKEEARSKQQHLGLGLSLARAQAGAMRWTLTVALDEATGWLEFRLGPEAAE</sequence>
<keyword evidence="6 10" id="KW-0812">Transmembrane</keyword>
<dbReference type="GO" id="GO:0000155">
    <property type="term" value="F:phosphorelay sensor kinase activity"/>
    <property type="evidence" value="ECO:0007669"/>
    <property type="project" value="InterPro"/>
</dbReference>
<dbReference type="Pfam" id="PF00512">
    <property type="entry name" value="HisKA"/>
    <property type="match status" value="1"/>
</dbReference>
<dbReference type="PROSITE" id="PS50885">
    <property type="entry name" value="HAMP"/>
    <property type="match status" value="1"/>
</dbReference>
<dbReference type="InterPro" id="IPR036097">
    <property type="entry name" value="HisK_dim/P_sf"/>
</dbReference>
<dbReference type="InterPro" id="IPR003661">
    <property type="entry name" value="HisK_dim/P_dom"/>
</dbReference>
<feature type="domain" description="HAMP" evidence="12">
    <location>
        <begin position="196"/>
        <end position="251"/>
    </location>
</feature>
<evidence type="ECO:0000256" key="9">
    <source>
        <dbReference type="ARBA" id="ARBA00023012"/>
    </source>
</evidence>
<dbReference type="GO" id="GO:0005886">
    <property type="term" value="C:plasma membrane"/>
    <property type="evidence" value="ECO:0007669"/>
    <property type="project" value="TreeGrafter"/>
</dbReference>
<proteinExistence type="predicted"/>
<keyword evidence="4" id="KW-0597">Phosphoprotein</keyword>
<dbReference type="OrthoDB" id="9809766at2"/>
<dbReference type="SUPFAM" id="SSF55874">
    <property type="entry name" value="ATPase domain of HSP90 chaperone/DNA topoisomerase II/histidine kinase"/>
    <property type="match status" value="1"/>
</dbReference>
<evidence type="ECO:0000259" key="12">
    <source>
        <dbReference type="PROSITE" id="PS50885"/>
    </source>
</evidence>
<feature type="transmembrane region" description="Helical" evidence="10">
    <location>
        <begin position="12"/>
        <end position="31"/>
    </location>
</feature>
<dbReference type="InterPro" id="IPR013727">
    <property type="entry name" value="2CSK_N"/>
</dbReference>
<dbReference type="PANTHER" id="PTHR45436">
    <property type="entry name" value="SENSOR HISTIDINE KINASE YKOH"/>
    <property type="match status" value="1"/>
</dbReference>
<comment type="subcellular location">
    <subcellularLocation>
        <location evidence="2">Membrane</location>
    </subcellularLocation>
</comment>
<dbReference type="Pfam" id="PF02518">
    <property type="entry name" value="HATPase_c"/>
    <property type="match status" value="1"/>
</dbReference>
<keyword evidence="7" id="KW-0418">Kinase</keyword>
<evidence type="ECO:0000256" key="1">
    <source>
        <dbReference type="ARBA" id="ARBA00000085"/>
    </source>
</evidence>
<dbReference type="InterPro" id="IPR003660">
    <property type="entry name" value="HAMP_dom"/>
</dbReference>
<dbReference type="InterPro" id="IPR050428">
    <property type="entry name" value="TCS_sensor_his_kinase"/>
</dbReference>
<organism evidence="13 14">
    <name type="scientific">Termitidicoccus mucosus</name>
    <dbReference type="NCBI Taxonomy" id="1184151"/>
    <lineage>
        <taxon>Bacteria</taxon>
        <taxon>Pseudomonadati</taxon>
        <taxon>Verrucomicrobiota</taxon>
        <taxon>Opitutia</taxon>
        <taxon>Opitutales</taxon>
        <taxon>Opitutaceae</taxon>
        <taxon>Termitidicoccus</taxon>
    </lineage>
</organism>
<dbReference type="Proteomes" id="UP000078486">
    <property type="component" value="Unassembled WGS sequence"/>
</dbReference>
<evidence type="ECO:0000256" key="2">
    <source>
        <dbReference type="ARBA" id="ARBA00004370"/>
    </source>
</evidence>
<dbReference type="InterPro" id="IPR003594">
    <property type="entry name" value="HATPase_dom"/>
</dbReference>
<feature type="transmembrane region" description="Helical" evidence="10">
    <location>
        <begin position="172"/>
        <end position="195"/>
    </location>
</feature>
<evidence type="ECO:0000256" key="5">
    <source>
        <dbReference type="ARBA" id="ARBA00022679"/>
    </source>
</evidence>
<keyword evidence="10" id="KW-0472">Membrane</keyword>
<dbReference type="SMART" id="SM00388">
    <property type="entry name" value="HisKA"/>
    <property type="match status" value="1"/>
</dbReference>
<evidence type="ECO:0000256" key="7">
    <source>
        <dbReference type="ARBA" id="ARBA00022777"/>
    </source>
</evidence>
<evidence type="ECO:0000256" key="3">
    <source>
        <dbReference type="ARBA" id="ARBA00012438"/>
    </source>
</evidence>
<dbReference type="STRING" id="1184151.AW736_18330"/>
<feature type="domain" description="Histidine kinase" evidence="11">
    <location>
        <begin position="259"/>
        <end position="463"/>
    </location>
</feature>
<dbReference type="InterPro" id="IPR036890">
    <property type="entry name" value="HATPase_C_sf"/>
</dbReference>
<evidence type="ECO:0000256" key="8">
    <source>
        <dbReference type="ARBA" id="ARBA00022989"/>
    </source>
</evidence>